<dbReference type="Gene3D" id="3.30.920.20">
    <property type="entry name" value="Gas2-like domain"/>
    <property type="match status" value="1"/>
</dbReference>
<name>A0A1R2BET2_9CILI</name>
<dbReference type="InterPro" id="IPR036534">
    <property type="entry name" value="GAR_dom_sf"/>
</dbReference>
<feature type="region of interest" description="Disordered" evidence="5">
    <location>
        <begin position="669"/>
        <end position="694"/>
    </location>
</feature>
<evidence type="ECO:0000313" key="8">
    <source>
        <dbReference type="Proteomes" id="UP000187209"/>
    </source>
</evidence>
<evidence type="ECO:0000259" key="6">
    <source>
        <dbReference type="PROSITE" id="PS51460"/>
    </source>
</evidence>
<reference evidence="7 8" key="1">
    <citation type="submission" date="2016-11" db="EMBL/GenBank/DDBJ databases">
        <title>The macronuclear genome of Stentor coeruleus: a giant cell with tiny introns.</title>
        <authorList>
            <person name="Slabodnick M."/>
            <person name="Ruby J.G."/>
            <person name="Reiff S.B."/>
            <person name="Swart E.C."/>
            <person name="Gosai S."/>
            <person name="Prabakaran S."/>
            <person name="Witkowska E."/>
            <person name="Larue G.E."/>
            <person name="Fisher S."/>
            <person name="Freeman R.M."/>
            <person name="Gunawardena J."/>
            <person name="Chu W."/>
            <person name="Stover N.A."/>
            <person name="Gregory B.D."/>
            <person name="Nowacki M."/>
            <person name="Derisi J."/>
            <person name="Roy S.W."/>
            <person name="Marshall W.F."/>
            <person name="Sood P."/>
        </authorList>
    </citation>
    <scope>NUCLEOTIDE SEQUENCE [LARGE SCALE GENOMIC DNA]</scope>
    <source>
        <strain evidence="7">WM001</strain>
    </source>
</reference>
<organism evidence="7 8">
    <name type="scientific">Stentor coeruleus</name>
    <dbReference type="NCBI Taxonomy" id="5963"/>
    <lineage>
        <taxon>Eukaryota</taxon>
        <taxon>Sar</taxon>
        <taxon>Alveolata</taxon>
        <taxon>Ciliophora</taxon>
        <taxon>Postciliodesmatophora</taxon>
        <taxon>Heterotrichea</taxon>
        <taxon>Heterotrichida</taxon>
        <taxon>Stentoridae</taxon>
        <taxon>Stentor</taxon>
    </lineage>
</organism>
<dbReference type="InterPro" id="IPR003108">
    <property type="entry name" value="GAR_dom"/>
</dbReference>
<dbReference type="PROSITE" id="PS51460">
    <property type="entry name" value="GAR"/>
    <property type="match status" value="1"/>
</dbReference>
<proteinExistence type="predicted"/>
<accession>A0A1R2BET2</accession>
<dbReference type="GO" id="GO:0005856">
    <property type="term" value="C:cytoskeleton"/>
    <property type="evidence" value="ECO:0007669"/>
    <property type="project" value="UniProtKB-SubCell"/>
</dbReference>
<evidence type="ECO:0000256" key="4">
    <source>
        <dbReference type="SAM" id="Coils"/>
    </source>
</evidence>
<comment type="subcellular location">
    <subcellularLocation>
        <location evidence="1">Cytoplasm</location>
        <location evidence="1">Cytoskeleton</location>
    </subcellularLocation>
</comment>
<dbReference type="Proteomes" id="UP000187209">
    <property type="component" value="Unassembled WGS sequence"/>
</dbReference>
<feature type="compositionally biased region" description="Polar residues" evidence="5">
    <location>
        <begin position="683"/>
        <end position="694"/>
    </location>
</feature>
<feature type="coiled-coil region" evidence="4">
    <location>
        <begin position="532"/>
        <end position="573"/>
    </location>
</feature>
<evidence type="ECO:0000256" key="5">
    <source>
        <dbReference type="SAM" id="MobiDB-lite"/>
    </source>
</evidence>
<sequence length="694" mass="79247">MEEKRPFEMKFELKEIAGCLITQPICHVEFGDIKQQLYMKSPISLQSLELTPNTSLNLSLANYETIVGSTKISFGTFFGEGLQGKINKWLKFKSEEFPNLRVKIAASASKGEKQKVKKVRKAKNNLAQQSVEPHCPYLENLATGNTVTTQPLDDLWKNRNVEGQHSIKISLEPDSPSRTEENEFDFTPEQIESLTVDQLQKMSGSNIKKVLRVICEEAKHLEIIALSLPGKREELNSKVEQRRDLEKWSKTEICKLRETWAEKKEFYDKVQYDLSNKNQKLIEAKDSQRILEGEVSEKSMELLDLKREHVLLSTLTIHKSTLQDALKQKSELQAKVDKAKDDLKNSASKTSLELKQILDETEQVKAKIKSVDKEYKDSHDRNIELRQKINSLKAQLQQAHELKEKVSSSYNLYKTQEKCRQQLTEDLLKLAQSIKQQDIEITETTKKLLSDNKNIILELQNTEKKLELEDHKIHQLHKDTYESIAKKVSQEEICCIRADMSHLVEDLNSLNDFHKKSNQIILPDLDAGSKILMEESEKINFQAEKLDKMIEQVDEKEEELDNLKNAMGEVKKRAPPYVPANDPVDIALAEYLNSLESPVPIKFIRQEGGNYLFGSKKIYIKIESGRILIKVGGGFTSIEEFLSVYTKIEIEKAGSSPKTMSAMGNISQIGRQDSGLSPGRALNTESSNRSPRRN</sequence>
<keyword evidence="3" id="KW-0206">Cytoskeleton</keyword>
<keyword evidence="2" id="KW-0963">Cytoplasm</keyword>
<evidence type="ECO:0000256" key="1">
    <source>
        <dbReference type="ARBA" id="ARBA00004245"/>
    </source>
</evidence>
<evidence type="ECO:0000313" key="7">
    <source>
        <dbReference type="EMBL" id="OMJ75267.1"/>
    </source>
</evidence>
<keyword evidence="4" id="KW-0175">Coiled coil</keyword>
<dbReference type="Pfam" id="PF02187">
    <property type="entry name" value="GAS2"/>
    <property type="match status" value="1"/>
</dbReference>
<feature type="domain" description="GAR" evidence="6">
    <location>
        <begin position="579"/>
        <end position="649"/>
    </location>
</feature>
<dbReference type="SUPFAM" id="SSF143575">
    <property type="entry name" value="GAS2 domain-like"/>
    <property type="match status" value="1"/>
</dbReference>
<evidence type="ECO:0000256" key="2">
    <source>
        <dbReference type="ARBA" id="ARBA00022490"/>
    </source>
</evidence>
<evidence type="ECO:0000256" key="3">
    <source>
        <dbReference type="ARBA" id="ARBA00023212"/>
    </source>
</evidence>
<dbReference type="GO" id="GO:0008017">
    <property type="term" value="F:microtubule binding"/>
    <property type="evidence" value="ECO:0007669"/>
    <property type="project" value="InterPro"/>
</dbReference>
<keyword evidence="8" id="KW-1185">Reference proteome</keyword>
<protein>
    <recommendedName>
        <fullName evidence="6">GAR domain-containing protein</fullName>
    </recommendedName>
</protein>
<dbReference type="AlphaFoldDB" id="A0A1R2BET2"/>
<dbReference type="EMBL" id="MPUH01000700">
    <property type="protein sequence ID" value="OMJ75267.1"/>
    <property type="molecule type" value="Genomic_DNA"/>
</dbReference>
<comment type="caution">
    <text evidence="7">The sequence shown here is derived from an EMBL/GenBank/DDBJ whole genome shotgun (WGS) entry which is preliminary data.</text>
</comment>
<feature type="coiled-coil region" evidence="4">
    <location>
        <begin position="322"/>
        <end position="409"/>
    </location>
</feature>
<dbReference type="OrthoDB" id="298720at2759"/>
<gene>
    <name evidence="7" type="ORF">SteCoe_25625</name>
</gene>